<dbReference type="InterPro" id="IPR036645">
    <property type="entry name" value="Elafin-like_sf"/>
</dbReference>
<proteinExistence type="predicted"/>
<dbReference type="Pfam" id="PF00095">
    <property type="entry name" value="WAP"/>
    <property type="match status" value="1"/>
</dbReference>
<name>A0AAN9AZC4_9CAEN</name>
<dbReference type="Proteomes" id="UP001374579">
    <property type="component" value="Unassembled WGS sequence"/>
</dbReference>
<keyword evidence="3" id="KW-0732">Signal</keyword>
<feature type="compositionally biased region" description="Low complexity" evidence="2">
    <location>
        <begin position="357"/>
        <end position="382"/>
    </location>
</feature>
<keyword evidence="6" id="KW-1185">Reference proteome</keyword>
<feature type="domain" description="WAP" evidence="4">
    <location>
        <begin position="538"/>
        <end position="587"/>
    </location>
</feature>
<feature type="compositionally biased region" description="Low complexity" evidence="2">
    <location>
        <begin position="389"/>
        <end position="427"/>
    </location>
</feature>
<dbReference type="GO" id="GO:0030414">
    <property type="term" value="F:peptidase inhibitor activity"/>
    <property type="evidence" value="ECO:0007669"/>
    <property type="project" value="InterPro"/>
</dbReference>
<dbReference type="AlphaFoldDB" id="A0AAN9AZC4"/>
<dbReference type="PROSITE" id="PS51390">
    <property type="entry name" value="WAP"/>
    <property type="match status" value="1"/>
</dbReference>
<organism evidence="5 6">
    <name type="scientific">Littorina saxatilis</name>
    <dbReference type="NCBI Taxonomy" id="31220"/>
    <lineage>
        <taxon>Eukaryota</taxon>
        <taxon>Metazoa</taxon>
        <taxon>Spiralia</taxon>
        <taxon>Lophotrochozoa</taxon>
        <taxon>Mollusca</taxon>
        <taxon>Gastropoda</taxon>
        <taxon>Caenogastropoda</taxon>
        <taxon>Littorinimorpha</taxon>
        <taxon>Littorinoidea</taxon>
        <taxon>Littorinidae</taxon>
        <taxon>Littorina</taxon>
    </lineage>
</organism>
<evidence type="ECO:0000256" key="1">
    <source>
        <dbReference type="SAM" id="Coils"/>
    </source>
</evidence>
<dbReference type="Gene3D" id="4.10.75.10">
    <property type="entry name" value="Elafin-like"/>
    <property type="match status" value="1"/>
</dbReference>
<evidence type="ECO:0000256" key="3">
    <source>
        <dbReference type="SAM" id="SignalP"/>
    </source>
</evidence>
<sequence length="680" mass="73690">MALNTAFVLCITALFKLGLQQVAPSPYQGNQPQFATSISRPATPTASEIIAMLTPQQLRDLTPNQRLRLQQLLQKQQQQQLAATEKLQQQLQQAATEKLQQQQQLAAREKLQQQQQLAATEKLQQQQQLAATEKLQQQQQQAATEKLQQQQQQAATEKLQQQLQQAATEKLQQQQQLATAFQQQEQHQSESGHRLLNFTGLDGQTGPHQDPGLEANFLLSGANVQQEPPLLQNTQNKEPGTSSPPLSPFPFQPPPGAATVDQPSGQQGPDLYPTLEGGAAGSGASNGTEGPQLTGSSITGGLPTDQQQPPPIEDLMTVFAGTAGGATNTAVSTGTQEPSGVTPEQMPRLFQLKLEQQRQQPTAFQQQQQQQPTATQQVMRQQPPTASHQQFQQQRPTSTQQLMQQRGQPQSAGQLMQQQQSSSQLRMTPQLRARLQQRLMHRQHLQRQELMRQQQQQRLRLQQPPRISFQQQTASQPRVAGQPPALPTSVLQHMMRQGSGGSAAGLGAPIRPSAGPTLAPAGMLMATKGGVGPVPAATESLPEMKCPKVSQGAICTGRYHHCSTDVSCAAGAKCCADACGMICMKAVPLDAAILPGSLLVAYCNDPDCAGGGMWNNRKKETHNECDAIKACRRGYVCCFDGCRNICRHQNAPARGDGLYGNSAGNIDNDMAMMMMAGMGS</sequence>
<dbReference type="InterPro" id="IPR008197">
    <property type="entry name" value="WAP_dom"/>
</dbReference>
<gene>
    <name evidence="5" type="ORF">V1264_005161</name>
</gene>
<feature type="region of interest" description="Disordered" evidence="2">
    <location>
        <begin position="231"/>
        <end position="312"/>
    </location>
</feature>
<feature type="coiled-coil region" evidence="1">
    <location>
        <begin position="73"/>
        <end position="104"/>
    </location>
</feature>
<evidence type="ECO:0000256" key="2">
    <source>
        <dbReference type="SAM" id="MobiDB-lite"/>
    </source>
</evidence>
<feature type="compositionally biased region" description="Polar residues" evidence="2">
    <location>
        <begin position="288"/>
        <end position="307"/>
    </location>
</feature>
<keyword evidence="1" id="KW-0175">Coiled coil</keyword>
<feature type="signal peptide" evidence="3">
    <location>
        <begin position="1"/>
        <end position="20"/>
    </location>
</feature>
<dbReference type="SUPFAM" id="SSF57256">
    <property type="entry name" value="Elafin-like"/>
    <property type="match status" value="1"/>
</dbReference>
<feature type="region of interest" description="Disordered" evidence="2">
    <location>
        <begin position="356"/>
        <end position="427"/>
    </location>
</feature>
<evidence type="ECO:0000313" key="5">
    <source>
        <dbReference type="EMBL" id="KAK7095796.1"/>
    </source>
</evidence>
<feature type="chain" id="PRO_5042845983" description="WAP domain-containing protein" evidence="3">
    <location>
        <begin position="21"/>
        <end position="680"/>
    </location>
</feature>
<dbReference type="EMBL" id="JBAMIC010000014">
    <property type="protein sequence ID" value="KAK7095796.1"/>
    <property type="molecule type" value="Genomic_DNA"/>
</dbReference>
<dbReference type="GO" id="GO:0005576">
    <property type="term" value="C:extracellular region"/>
    <property type="evidence" value="ECO:0007669"/>
    <property type="project" value="InterPro"/>
</dbReference>
<accession>A0AAN9AZC4</accession>
<evidence type="ECO:0000313" key="6">
    <source>
        <dbReference type="Proteomes" id="UP001374579"/>
    </source>
</evidence>
<protein>
    <recommendedName>
        <fullName evidence="4">WAP domain-containing protein</fullName>
    </recommendedName>
</protein>
<dbReference type="SMART" id="SM00217">
    <property type="entry name" value="WAP"/>
    <property type="match status" value="1"/>
</dbReference>
<feature type="coiled-coil region" evidence="1">
    <location>
        <begin position="133"/>
        <end position="176"/>
    </location>
</feature>
<reference evidence="5 6" key="1">
    <citation type="submission" date="2024-02" db="EMBL/GenBank/DDBJ databases">
        <title>Chromosome-scale genome assembly of the rough periwinkle Littorina saxatilis.</title>
        <authorList>
            <person name="De Jode A."/>
            <person name="Faria R."/>
            <person name="Formenti G."/>
            <person name="Sims Y."/>
            <person name="Smith T.P."/>
            <person name="Tracey A."/>
            <person name="Wood J.M.D."/>
            <person name="Zagrodzka Z.B."/>
            <person name="Johannesson K."/>
            <person name="Butlin R.K."/>
            <person name="Leder E.H."/>
        </authorList>
    </citation>
    <scope>NUCLEOTIDE SEQUENCE [LARGE SCALE GENOMIC DNA]</scope>
    <source>
        <strain evidence="5">Snail1</strain>
        <tissue evidence="5">Muscle</tissue>
    </source>
</reference>
<evidence type="ECO:0000259" key="4">
    <source>
        <dbReference type="PROSITE" id="PS51390"/>
    </source>
</evidence>
<comment type="caution">
    <text evidence="5">The sequence shown here is derived from an EMBL/GenBank/DDBJ whole genome shotgun (WGS) entry which is preliminary data.</text>
</comment>
<feature type="compositionally biased region" description="Pro residues" evidence="2">
    <location>
        <begin position="245"/>
        <end position="256"/>
    </location>
</feature>